<accession>A0A438BTB7</accession>
<name>A0A438BTB7_VITVI</name>
<comment type="caution">
    <text evidence="1">The sequence shown here is derived from an EMBL/GenBank/DDBJ whole genome shotgun (WGS) entry which is preliminary data.</text>
</comment>
<reference evidence="1 2" key="1">
    <citation type="journal article" date="2018" name="PLoS Genet.">
        <title>Population sequencing reveals clonal diversity and ancestral inbreeding in the grapevine cultivar Chardonnay.</title>
        <authorList>
            <person name="Roach M.J."/>
            <person name="Johnson D.L."/>
            <person name="Bohlmann J."/>
            <person name="van Vuuren H.J."/>
            <person name="Jones S.J."/>
            <person name="Pretorius I.S."/>
            <person name="Schmidt S.A."/>
            <person name="Borneman A.R."/>
        </authorList>
    </citation>
    <scope>NUCLEOTIDE SEQUENCE [LARGE SCALE GENOMIC DNA]</scope>
    <source>
        <strain evidence="2">cv. Chardonnay</strain>
        <tissue evidence="1">Leaf</tissue>
    </source>
</reference>
<dbReference type="EMBL" id="QGNW01002625">
    <property type="protein sequence ID" value="RVW14211.1"/>
    <property type="molecule type" value="Genomic_DNA"/>
</dbReference>
<evidence type="ECO:0000313" key="1">
    <source>
        <dbReference type="EMBL" id="RVW14211.1"/>
    </source>
</evidence>
<protein>
    <submittedName>
        <fullName evidence="1">Uncharacterized protein</fullName>
    </submittedName>
</protein>
<sequence length="184" mass="21077">MQVVERCKLEAPLAESYTNKTRKAIVKVLLEWGSCKRGVDKIIRTRIAFVEGAVQPLWDRCGAQLWWEVPPLMLQVIPKGGLVGLGMMELVSCTLQRPVSDHLPLLRDGAGMRSGKTPFTFCGLRRVSRILKRGKQLSFEEEEAKRVAKEDYYRWALLGEVSWRQESREILLKEGLRTPSFFTK</sequence>
<proteinExistence type="predicted"/>
<dbReference type="Proteomes" id="UP000288805">
    <property type="component" value="Unassembled WGS sequence"/>
</dbReference>
<evidence type="ECO:0000313" key="2">
    <source>
        <dbReference type="Proteomes" id="UP000288805"/>
    </source>
</evidence>
<gene>
    <name evidence="1" type="ORF">CK203_096971</name>
</gene>
<dbReference type="AlphaFoldDB" id="A0A438BTB7"/>
<organism evidence="1 2">
    <name type="scientific">Vitis vinifera</name>
    <name type="common">Grape</name>
    <dbReference type="NCBI Taxonomy" id="29760"/>
    <lineage>
        <taxon>Eukaryota</taxon>
        <taxon>Viridiplantae</taxon>
        <taxon>Streptophyta</taxon>
        <taxon>Embryophyta</taxon>
        <taxon>Tracheophyta</taxon>
        <taxon>Spermatophyta</taxon>
        <taxon>Magnoliopsida</taxon>
        <taxon>eudicotyledons</taxon>
        <taxon>Gunneridae</taxon>
        <taxon>Pentapetalae</taxon>
        <taxon>rosids</taxon>
        <taxon>Vitales</taxon>
        <taxon>Vitaceae</taxon>
        <taxon>Viteae</taxon>
        <taxon>Vitis</taxon>
    </lineage>
</organism>